<keyword evidence="2" id="KW-1185">Reference proteome</keyword>
<name>A0ABZ2XFQ5_9RHOO</name>
<accession>A0ABZ2XFQ5</accession>
<sequence>MLQQKNNDIFCGGAACRKSACRAHPGKPARALLPHSKKIIRLPQQSDKWTSQSPTEKRGNLHRMMQRNMRAKVFTTTLREETA</sequence>
<organism evidence="1 2">
    <name type="scientific">Azonexus hydrophilus</name>
    <dbReference type="NCBI Taxonomy" id="418702"/>
    <lineage>
        <taxon>Bacteria</taxon>
        <taxon>Pseudomonadati</taxon>
        <taxon>Pseudomonadota</taxon>
        <taxon>Betaproteobacteria</taxon>
        <taxon>Rhodocyclales</taxon>
        <taxon>Azonexaceae</taxon>
        <taxon>Azonexus</taxon>
    </lineage>
</organism>
<dbReference type="Proteomes" id="UP001479520">
    <property type="component" value="Chromosome"/>
</dbReference>
<dbReference type="EMBL" id="CP151406">
    <property type="protein sequence ID" value="WZJ20983.1"/>
    <property type="molecule type" value="Genomic_DNA"/>
</dbReference>
<gene>
    <name evidence="1" type="ORF">AADV58_13665</name>
</gene>
<evidence type="ECO:0000313" key="2">
    <source>
        <dbReference type="Proteomes" id="UP001479520"/>
    </source>
</evidence>
<proteinExistence type="predicted"/>
<protein>
    <submittedName>
        <fullName evidence="1">Uncharacterized protein</fullName>
    </submittedName>
</protein>
<dbReference type="RefSeq" id="WP_157272459.1">
    <property type="nucleotide sequence ID" value="NZ_CALFBA010000017.1"/>
</dbReference>
<reference evidence="1 2" key="1">
    <citation type="submission" date="2024-04" db="EMBL/GenBank/DDBJ databases">
        <title>Dissimilatory iodate-reducing microorganisms contribute to the enrichment of iodine in groundwater.</title>
        <authorList>
            <person name="Jiang Z."/>
        </authorList>
    </citation>
    <scope>NUCLEOTIDE SEQUENCE [LARGE SCALE GENOMIC DNA]</scope>
    <source>
        <strain evidence="1 2">NCP973</strain>
    </source>
</reference>
<evidence type="ECO:0000313" key="1">
    <source>
        <dbReference type="EMBL" id="WZJ20983.1"/>
    </source>
</evidence>